<proteinExistence type="predicted"/>
<name>A0A0A0LZH1_CUCSA</name>
<sequence length="126" mass="14310">MSDCNLISAAEDLKSEEDRLAADKWQLAIMKLRCCGCWMILTSAIWMQQSSIRNSQEDNVTMEHFITSNGHVSLGKRCWELTEGNVSLRTKSVFTRFGSDKEQWDDRRSPHKSKMQPNGPSSGKPS</sequence>
<dbReference type="Proteomes" id="UP000029981">
    <property type="component" value="Chromosome 1"/>
</dbReference>
<dbReference type="Gramene" id="KGN66267">
    <property type="protein sequence ID" value="KGN66267"/>
    <property type="gene ID" value="Csa_1G589740"/>
</dbReference>
<evidence type="ECO:0000256" key="1">
    <source>
        <dbReference type="SAM" id="MobiDB-lite"/>
    </source>
</evidence>
<reference evidence="2 3" key="1">
    <citation type="journal article" date="2009" name="Nat. Genet.">
        <title>The genome of the cucumber, Cucumis sativus L.</title>
        <authorList>
            <person name="Huang S."/>
            <person name="Li R."/>
            <person name="Zhang Z."/>
            <person name="Li L."/>
            <person name="Gu X."/>
            <person name="Fan W."/>
            <person name="Lucas W.J."/>
            <person name="Wang X."/>
            <person name="Xie B."/>
            <person name="Ni P."/>
            <person name="Ren Y."/>
            <person name="Zhu H."/>
            <person name="Li J."/>
            <person name="Lin K."/>
            <person name="Jin W."/>
            <person name="Fei Z."/>
            <person name="Li G."/>
            <person name="Staub J."/>
            <person name="Kilian A."/>
            <person name="van der Vossen E.A."/>
            <person name="Wu Y."/>
            <person name="Guo J."/>
            <person name="He J."/>
            <person name="Jia Z."/>
            <person name="Ren Y."/>
            <person name="Tian G."/>
            <person name="Lu Y."/>
            <person name="Ruan J."/>
            <person name="Qian W."/>
            <person name="Wang M."/>
            <person name="Huang Q."/>
            <person name="Li B."/>
            <person name="Xuan Z."/>
            <person name="Cao J."/>
            <person name="Asan"/>
            <person name="Wu Z."/>
            <person name="Zhang J."/>
            <person name="Cai Q."/>
            <person name="Bai Y."/>
            <person name="Zhao B."/>
            <person name="Han Y."/>
            <person name="Li Y."/>
            <person name="Li X."/>
            <person name="Wang S."/>
            <person name="Shi Q."/>
            <person name="Liu S."/>
            <person name="Cho W.K."/>
            <person name="Kim J.Y."/>
            <person name="Xu Y."/>
            <person name="Heller-Uszynska K."/>
            <person name="Miao H."/>
            <person name="Cheng Z."/>
            <person name="Zhang S."/>
            <person name="Wu J."/>
            <person name="Yang Y."/>
            <person name="Kang H."/>
            <person name="Li M."/>
            <person name="Liang H."/>
            <person name="Ren X."/>
            <person name="Shi Z."/>
            <person name="Wen M."/>
            <person name="Jian M."/>
            <person name="Yang H."/>
            <person name="Zhang G."/>
            <person name="Yang Z."/>
            <person name="Chen R."/>
            <person name="Liu S."/>
            <person name="Li J."/>
            <person name="Ma L."/>
            <person name="Liu H."/>
            <person name="Zhou Y."/>
            <person name="Zhao J."/>
            <person name="Fang X."/>
            <person name="Li G."/>
            <person name="Fang L."/>
            <person name="Li Y."/>
            <person name="Liu D."/>
            <person name="Zheng H."/>
            <person name="Zhang Y."/>
            <person name="Qin N."/>
            <person name="Li Z."/>
            <person name="Yang G."/>
            <person name="Yang S."/>
            <person name="Bolund L."/>
            <person name="Kristiansen K."/>
            <person name="Zheng H."/>
            <person name="Li S."/>
            <person name="Zhang X."/>
            <person name="Yang H."/>
            <person name="Wang J."/>
            <person name="Sun R."/>
            <person name="Zhang B."/>
            <person name="Jiang S."/>
            <person name="Wang J."/>
            <person name="Du Y."/>
            <person name="Li S."/>
        </authorList>
    </citation>
    <scope>NUCLEOTIDE SEQUENCE [LARGE SCALE GENOMIC DNA]</scope>
    <source>
        <strain evidence="3">cv. 9930</strain>
    </source>
</reference>
<keyword evidence="3" id="KW-1185">Reference proteome</keyword>
<feature type="compositionally biased region" description="Polar residues" evidence="1">
    <location>
        <begin position="115"/>
        <end position="126"/>
    </location>
</feature>
<reference evidence="2 3" key="3">
    <citation type="journal article" date="2010" name="BMC Genomics">
        <title>Transcriptome sequencing and comparative analysis of cucumber flowers with different sex types.</title>
        <authorList>
            <person name="Guo S."/>
            <person name="Zheng Y."/>
            <person name="Joung J.G."/>
            <person name="Liu S."/>
            <person name="Zhang Z."/>
            <person name="Crasta O.R."/>
            <person name="Sobral B.W."/>
            <person name="Xu Y."/>
            <person name="Huang S."/>
            <person name="Fei Z."/>
        </authorList>
    </citation>
    <scope>NUCLEOTIDE SEQUENCE [LARGE SCALE GENOMIC DNA]</scope>
    <source>
        <strain evidence="3">cv. 9930</strain>
    </source>
</reference>
<feature type="region of interest" description="Disordered" evidence="1">
    <location>
        <begin position="99"/>
        <end position="126"/>
    </location>
</feature>
<organism evidence="2 3">
    <name type="scientific">Cucumis sativus</name>
    <name type="common">Cucumber</name>
    <dbReference type="NCBI Taxonomy" id="3659"/>
    <lineage>
        <taxon>Eukaryota</taxon>
        <taxon>Viridiplantae</taxon>
        <taxon>Streptophyta</taxon>
        <taxon>Embryophyta</taxon>
        <taxon>Tracheophyta</taxon>
        <taxon>Spermatophyta</taxon>
        <taxon>Magnoliopsida</taxon>
        <taxon>eudicotyledons</taxon>
        <taxon>Gunneridae</taxon>
        <taxon>Pentapetalae</taxon>
        <taxon>rosids</taxon>
        <taxon>fabids</taxon>
        <taxon>Cucurbitales</taxon>
        <taxon>Cucurbitaceae</taxon>
        <taxon>Benincaseae</taxon>
        <taxon>Cucumis</taxon>
    </lineage>
</organism>
<accession>A0A0A0LZH1</accession>
<evidence type="ECO:0000313" key="3">
    <source>
        <dbReference type="Proteomes" id="UP000029981"/>
    </source>
</evidence>
<gene>
    <name evidence="2" type="ORF">Csa_1G589740</name>
</gene>
<feature type="compositionally biased region" description="Basic and acidic residues" evidence="1">
    <location>
        <begin position="99"/>
        <end position="108"/>
    </location>
</feature>
<dbReference type="AlphaFoldDB" id="A0A0A0LZH1"/>
<reference evidence="2 3" key="2">
    <citation type="journal article" date="2009" name="PLoS ONE">
        <title>An integrated genetic and cytogenetic map of the cucumber genome.</title>
        <authorList>
            <person name="Ren Y."/>
            <person name="Zhang Z."/>
            <person name="Liu J."/>
            <person name="Staub J.E."/>
            <person name="Han Y."/>
            <person name="Cheng Z."/>
            <person name="Li X."/>
            <person name="Lu J."/>
            <person name="Miao H."/>
            <person name="Kang H."/>
            <person name="Xie B."/>
            <person name="Gu X."/>
            <person name="Wang X."/>
            <person name="Du Y."/>
            <person name="Jin W."/>
            <person name="Huang S."/>
        </authorList>
    </citation>
    <scope>NUCLEOTIDE SEQUENCE [LARGE SCALE GENOMIC DNA]</scope>
    <source>
        <strain evidence="3">cv. 9930</strain>
    </source>
</reference>
<evidence type="ECO:0000313" key="2">
    <source>
        <dbReference type="EMBL" id="KGN66267.1"/>
    </source>
</evidence>
<protein>
    <submittedName>
        <fullName evidence="2">Uncharacterized protein</fullName>
    </submittedName>
</protein>
<reference evidence="2 3" key="4">
    <citation type="journal article" date="2011" name="BMC Genomics">
        <title>RNA-Seq improves annotation of protein-coding genes in the cucumber genome.</title>
        <authorList>
            <person name="Li Z."/>
            <person name="Zhang Z."/>
            <person name="Yan P."/>
            <person name="Huang S."/>
            <person name="Fei Z."/>
            <person name="Lin K."/>
        </authorList>
    </citation>
    <scope>NUCLEOTIDE SEQUENCE [LARGE SCALE GENOMIC DNA]</scope>
    <source>
        <strain evidence="3">cv. 9930</strain>
    </source>
</reference>
<dbReference type="EMBL" id="CM002922">
    <property type="protein sequence ID" value="KGN66267.1"/>
    <property type="molecule type" value="Genomic_DNA"/>
</dbReference>